<evidence type="ECO:0000256" key="1">
    <source>
        <dbReference type="SAM" id="SignalP"/>
    </source>
</evidence>
<reference evidence="2 3" key="1">
    <citation type="journal article" date="2012" name="BMC Genomics">
        <title>Comparative genomic analysis and phylogenetic position of Theileria equi.</title>
        <authorList>
            <person name="Kappmeyer L.S."/>
            <person name="Thiagarajan M."/>
            <person name="Herndon D.R."/>
            <person name="Ramsay J.D."/>
            <person name="Caler E."/>
            <person name="Djikeng A."/>
            <person name="Gillespie J.J."/>
            <person name="Lau A.O."/>
            <person name="Roalson E.H."/>
            <person name="Silva J.C."/>
            <person name="Silva M.G."/>
            <person name="Suarez C.E."/>
            <person name="Ueti M.W."/>
            <person name="Nene V.M."/>
            <person name="Mealey R.H."/>
            <person name="Knowles D.P."/>
            <person name="Brayton K.A."/>
        </authorList>
    </citation>
    <scope>NUCLEOTIDE SEQUENCE [LARGE SCALE GENOMIC DNA]</scope>
    <source>
        <strain evidence="2 3">WA</strain>
    </source>
</reference>
<comment type="caution">
    <text evidence="2">The sequence shown here is derived from an EMBL/GenBank/DDBJ whole genome shotgun (WGS) entry which is preliminary data.</text>
</comment>
<evidence type="ECO:0000313" key="2">
    <source>
        <dbReference type="EMBL" id="EKX72967.1"/>
    </source>
</evidence>
<dbReference type="GeneID" id="15802631"/>
<feature type="chain" id="PRO_5003953146" description="DUF19 domain-containing protein" evidence="1">
    <location>
        <begin position="18"/>
        <end position="488"/>
    </location>
</feature>
<dbReference type="eggNOG" id="ENOG502SWXT">
    <property type="taxonomic scope" value="Eukaryota"/>
</dbReference>
<dbReference type="VEuPathDB" id="PiroplasmaDB:BEWA_015260"/>
<dbReference type="KEGG" id="beq:BEWA_015260"/>
<protein>
    <recommendedName>
        <fullName evidence="4">DUF19 domain-containing protein</fullName>
    </recommendedName>
</protein>
<sequence>MIFVLVWFLFFAKISDGNILHSNSNTLSGICHDLVQSFEILNKNELLKLVDINKCQDYELLGEKVLNISNKESNYCYKTAELILCNIKYKPYEANFNCEHIRDKFFQIVNKCTNDKESTENNCSNVNLESLFISDPLEFCRSNFIVLDGGKQIGFEDVEHDYCVRIVDNFNICQSVAKKMNHKKFCLDGGFQSYCSHYIKGMENIVNSYIAEIHDDTYETMCKNFVLPFVFSKLIESPETFSPNICKDSDNDISASILKKRDDIMYKSQSYTDCMDSELAYKYWVQDTESKMDKMAIGLQDIVKHSNLCFNYMIYCYSWSYGFDDLVKTEFGKGIKMVQGIFDQSVRLPQYQNNITKLIAEMDTLFLLERKIQETVVHFKQLYSLVTSGAHYFITFRYNSEQDRIAIGKARQTLARINTLFPQRVSMIKRALNTKEPFYSNISKANELHEKANHLKFIAELHEAQLSALRKIIAKTKDSNFLQSIKLS</sequence>
<gene>
    <name evidence="2" type="ORF">BEWA_015260</name>
</gene>
<dbReference type="OrthoDB" id="360597at2759"/>
<accession>L1LBZ3</accession>
<dbReference type="EMBL" id="ACOU01000004">
    <property type="protein sequence ID" value="EKX72967.1"/>
    <property type="molecule type" value="Genomic_DNA"/>
</dbReference>
<keyword evidence="1" id="KW-0732">Signal</keyword>
<evidence type="ECO:0000313" key="3">
    <source>
        <dbReference type="Proteomes" id="UP000031512"/>
    </source>
</evidence>
<evidence type="ECO:0008006" key="4">
    <source>
        <dbReference type="Google" id="ProtNLM"/>
    </source>
</evidence>
<proteinExistence type="predicted"/>
<organism evidence="2 3">
    <name type="scientific">Theileria equi strain WA</name>
    <dbReference type="NCBI Taxonomy" id="1537102"/>
    <lineage>
        <taxon>Eukaryota</taxon>
        <taxon>Sar</taxon>
        <taxon>Alveolata</taxon>
        <taxon>Apicomplexa</taxon>
        <taxon>Aconoidasida</taxon>
        <taxon>Piroplasmida</taxon>
        <taxon>Theileriidae</taxon>
        <taxon>Theileria</taxon>
    </lineage>
</organism>
<dbReference type="RefSeq" id="XP_004832419.1">
    <property type="nucleotide sequence ID" value="XM_004832362.1"/>
</dbReference>
<dbReference type="Proteomes" id="UP000031512">
    <property type="component" value="Unassembled WGS sequence"/>
</dbReference>
<feature type="signal peptide" evidence="1">
    <location>
        <begin position="1"/>
        <end position="17"/>
    </location>
</feature>
<name>L1LBZ3_THEEQ</name>
<keyword evidence="3" id="KW-1185">Reference proteome</keyword>
<dbReference type="AlphaFoldDB" id="L1LBZ3"/>